<comment type="caution">
    <text evidence="1">The sequence shown here is derived from an EMBL/GenBank/DDBJ whole genome shotgun (WGS) entry which is preliminary data.</text>
</comment>
<dbReference type="Proteomes" id="UP000789901">
    <property type="component" value="Unassembled WGS sequence"/>
</dbReference>
<organism evidence="1 2">
    <name type="scientific">Gigaspora margarita</name>
    <dbReference type="NCBI Taxonomy" id="4874"/>
    <lineage>
        <taxon>Eukaryota</taxon>
        <taxon>Fungi</taxon>
        <taxon>Fungi incertae sedis</taxon>
        <taxon>Mucoromycota</taxon>
        <taxon>Glomeromycotina</taxon>
        <taxon>Glomeromycetes</taxon>
        <taxon>Diversisporales</taxon>
        <taxon>Gigasporaceae</taxon>
        <taxon>Gigaspora</taxon>
    </lineage>
</organism>
<keyword evidence="2" id="KW-1185">Reference proteome</keyword>
<proteinExistence type="predicted"/>
<dbReference type="EMBL" id="CAJVQB010001078">
    <property type="protein sequence ID" value="CAG8519906.1"/>
    <property type="molecule type" value="Genomic_DNA"/>
</dbReference>
<name>A0ABM8W439_GIGMA</name>
<protein>
    <submittedName>
        <fullName evidence="1">36303_t:CDS:1</fullName>
    </submittedName>
</protein>
<gene>
    <name evidence="1" type="ORF">GMARGA_LOCUS3100</name>
</gene>
<evidence type="ECO:0000313" key="2">
    <source>
        <dbReference type="Proteomes" id="UP000789901"/>
    </source>
</evidence>
<evidence type="ECO:0000313" key="1">
    <source>
        <dbReference type="EMBL" id="CAG8519906.1"/>
    </source>
</evidence>
<reference evidence="1 2" key="1">
    <citation type="submission" date="2021-06" db="EMBL/GenBank/DDBJ databases">
        <authorList>
            <person name="Kallberg Y."/>
            <person name="Tangrot J."/>
            <person name="Rosling A."/>
        </authorList>
    </citation>
    <scope>NUCLEOTIDE SEQUENCE [LARGE SCALE GENOMIC DNA]</scope>
    <source>
        <strain evidence="1 2">120-4 pot B 10/14</strain>
    </source>
</reference>
<accession>A0ABM8W439</accession>
<sequence length="82" mass="9496">MADQILNVDVYLIDLKLTVNKLNKFEHKISKVDEKNNDLSKLNREVIRNTKYAKKDKDIIFKVGDINECMDVAVFVANKIVD</sequence>